<proteinExistence type="predicted"/>
<dbReference type="PANTHER" id="PTHR43372:SF4">
    <property type="entry name" value="FATTY-ACID AMIDE HYDROLASE 2"/>
    <property type="match status" value="1"/>
</dbReference>
<sequence>QAVNPSLNAVIKLSAERALDEARVADQAVLNGGELGPLHGVPMTIKDSLDTAGVVSTGGTKGRESYTPQEDATVVARLREAGAILLGKTNTPELTLAGETNNLIYGQTNNPYDLSRTPGGSSGGAGAIIAAGGSPLDMGSDTGGSIRLPSHFCGIAGIKPTSGRVPRTGHVVPFGLGAVDALTQNGPMARFV</sequence>
<evidence type="ECO:0000313" key="2">
    <source>
        <dbReference type="EMBL" id="ETW91961.1"/>
    </source>
</evidence>
<dbReference type="GO" id="GO:0012505">
    <property type="term" value="C:endomembrane system"/>
    <property type="evidence" value="ECO:0007669"/>
    <property type="project" value="TreeGrafter"/>
</dbReference>
<evidence type="ECO:0000259" key="1">
    <source>
        <dbReference type="Pfam" id="PF01425"/>
    </source>
</evidence>
<accession>W4L3Q2</accession>
<reference evidence="2 3" key="1">
    <citation type="journal article" date="2014" name="Nature">
        <title>An environmental bacterial taxon with a large and distinct metabolic repertoire.</title>
        <authorList>
            <person name="Wilson M.C."/>
            <person name="Mori T."/>
            <person name="Ruckert C."/>
            <person name="Uria A.R."/>
            <person name="Helf M.J."/>
            <person name="Takada K."/>
            <person name="Gernert C."/>
            <person name="Steffens U.A."/>
            <person name="Heycke N."/>
            <person name="Schmitt S."/>
            <person name="Rinke C."/>
            <person name="Helfrich E.J."/>
            <person name="Brachmann A.O."/>
            <person name="Gurgui C."/>
            <person name="Wakimoto T."/>
            <person name="Kracht M."/>
            <person name="Crusemann M."/>
            <person name="Hentschel U."/>
            <person name="Abe I."/>
            <person name="Matsunaga S."/>
            <person name="Kalinowski J."/>
            <person name="Takeyama H."/>
            <person name="Piel J."/>
        </authorList>
    </citation>
    <scope>NUCLEOTIDE SEQUENCE [LARGE SCALE GENOMIC DNA]</scope>
    <source>
        <strain evidence="3">TSY1</strain>
    </source>
</reference>
<dbReference type="InterPro" id="IPR023631">
    <property type="entry name" value="Amidase_dom"/>
</dbReference>
<dbReference type="PANTHER" id="PTHR43372">
    <property type="entry name" value="FATTY-ACID AMIDE HYDROLASE"/>
    <property type="match status" value="1"/>
</dbReference>
<dbReference type="EMBL" id="AZHW01001783">
    <property type="protein sequence ID" value="ETW91961.1"/>
    <property type="molecule type" value="Genomic_DNA"/>
</dbReference>
<dbReference type="InterPro" id="IPR052739">
    <property type="entry name" value="FAAH2"/>
</dbReference>
<feature type="non-terminal residue" evidence="2">
    <location>
        <position position="192"/>
    </location>
</feature>
<protein>
    <recommendedName>
        <fullName evidence="1">Amidase domain-containing protein</fullName>
    </recommendedName>
</protein>
<dbReference type="SUPFAM" id="SSF75304">
    <property type="entry name" value="Amidase signature (AS) enzymes"/>
    <property type="match status" value="1"/>
</dbReference>
<feature type="domain" description="Amidase" evidence="1">
    <location>
        <begin position="1"/>
        <end position="192"/>
    </location>
</feature>
<organism evidence="2 3">
    <name type="scientific">Entotheonella factor</name>
    <dbReference type="NCBI Taxonomy" id="1429438"/>
    <lineage>
        <taxon>Bacteria</taxon>
        <taxon>Pseudomonadati</taxon>
        <taxon>Nitrospinota/Tectimicrobiota group</taxon>
        <taxon>Candidatus Tectimicrobiota</taxon>
        <taxon>Candidatus Entotheonellia</taxon>
        <taxon>Candidatus Entotheonellales</taxon>
        <taxon>Candidatus Entotheonellaceae</taxon>
        <taxon>Candidatus Entotheonella</taxon>
    </lineage>
</organism>
<feature type="non-terminal residue" evidence="2">
    <location>
        <position position="1"/>
    </location>
</feature>
<comment type="caution">
    <text evidence="2">The sequence shown here is derived from an EMBL/GenBank/DDBJ whole genome shotgun (WGS) entry which is preliminary data.</text>
</comment>
<dbReference type="Pfam" id="PF01425">
    <property type="entry name" value="Amidase"/>
    <property type="match status" value="1"/>
</dbReference>
<dbReference type="AlphaFoldDB" id="W4L3Q2"/>
<gene>
    <name evidence="2" type="ORF">ETSY1_45910</name>
</gene>
<evidence type="ECO:0000313" key="3">
    <source>
        <dbReference type="Proteomes" id="UP000019141"/>
    </source>
</evidence>
<dbReference type="Gene3D" id="3.90.1300.10">
    <property type="entry name" value="Amidase signature (AS) domain"/>
    <property type="match status" value="1"/>
</dbReference>
<keyword evidence="3" id="KW-1185">Reference proteome</keyword>
<dbReference type="InterPro" id="IPR036928">
    <property type="entry name" value="AS_sf"/>
</dbReference>
<dbReference type="Proteomes" id="UP000019141">
    <property type="component" value="Unassembled WGS sequence"/>
</dbReference>
<name>W4L3Q2_ENTF1</name>